<organism evidence="1 2">
    <name type="scientific">Rhizoctonia solani</name>
    <dbReference type="NCBI Taxonomy" id="456999"/>
    <lineage>
        <taxon>Eukaryota</taxon>
        <taxon>Fungi</taxon>
        <taxon>Dikarya</taxon>
        <taxon>Basidiomycota</taxon>
        <taxon>Agaricomycotina</taxon>
        <taxon>Agaricomycetes</taxon>
        <taxon>Cantharellales</taxon>
        <taxon>Ceratobasidiaceae</taxon>
        <taxon>Rhizoctonia</taxon>
    </lineage>
</organism>
<reference evidence="1" key="1">
    <citation type="submission" date="2020-09" db="EMBL/GenBank/DDBJ databases">
        <title>Comparative genome analyses of four rice-infecting Rhizoctonia solani isolates reveal extensive enrichment of homogalacturonan modification genes.</title>
        <authorList>
            <person name="Lee D.-Y."/>
            <person name="Jeon J."/>
            <person name="Kim K.-T."/>
            <person name="Cheong K."/>
            <person name="Song H."/>
            <person name="Choi G."/>
            <person name="Ko J."/>
            <person name="Opiyo S.O."/>
            <person name="Zuo S."/>
            <person name="Madhav S."/>
            <person name="Lee Y.-H."/>
            <person name="Wang G.-L."/>
        </authorList>
    </citation>
    <scope>NUCLEOTIDE SEQUENCE</scope>
    <source>
        <strain evidence="1">AG1-IA WGL</strain>
    </source>
</reference>
<feature type="non-terminal residue" evidence="1">
    <location>
        <position position="381"/>
    </location>
</feature>
<accession>A0A8H7LUU5</accession>
<evidence type="ECO:0000313" key="2">
    <source>
        <dbReference type="Proteomes" id="UP000602905"/>
    </source>
</evidence>
<proteinExistence type="predicted"/>
<dbReference type="Proteomes" id="UP000602905">
    <property type="component" value="Unassembled WGS sequence"/>
</dbReference>
<protein>
    <submittedName>
        <fullName evidence="1">Uncharacterized protein</fullName>
    </submittedName>
</protein>
<evidence type="ECO:0000313" key="1">
    <source>
        <dbReference type="EMBL" id="KAF8708038.1"/>
    </source>
</evidence>
<dbReference type="EMBL" id="JACYCD010000049">
    <property type="protein sequence ID" value="KAF8708038.1"/>
    <property type="molecule type" value="Genomic_DNA"/>
</dbReference>
<gene>
    <name evidence="1" type="ORF">RHS03_04354</name>
</gene>
<sequence length="381" mass="42214">MQPRTKSSGGATPSWSRPVSMAFSTIEHDPTSSNNWAGPNQSRNSAIIGEENLAPVVSGVVSEFAYADGNIELQFAELIRQARDQGEITSDSERRVMGNIKCTGKLGPKDFRHTLRVIYSSFVSGRVPPSFDAVTLISTLRVSTLYQNPDLRNFSISQLQSRFVLSPIYRIALSDELSIPDWESPAFIELCRRSEPLTQKEAGVLGINRTVEVARLREAEQRHQYISLVHQATTDPFLTVDGNLKKDKLQVAADQTLKHTSLPACDCRAQSDNLNDGASAWTWFGATEVNYNCRQSSIHGSSVPNTTPGTFSVIRCEIHRLAPPIVSESRQLYKHLSGALGKLAVLKQKVSSKARGLPGGDKEYSIEREIKKANWVRRTEE</sequence>
<comment type="caution">
    <text evidence="1">The sequence shown here is derived from an EMBL/GenBank/DDBJ whole genome shotgun (WGS) entry which is preliminary data.</text>
</comment>
<name>A0A8H7LUU5_9AGAM</name>
<dbReference type="AlphaFoldDB" id="A0A8H7LUU5"/>
<dbReference type="OrthoDB" id="3223751at2759"/>